<name>A0A7J6MVK7_PERCH</name>
<organism evidence="1 2">
    <name type="scientific">Perkinsus chesapeaki</name>
    <name type="common">Clam parasite</name>
    <name type="synonym">Perkinsus andrewsi</name>
    <dbReference type="NCBI Taxonomy" id="330153"/>
    <lineage>
        <taxon>Eukaryota</taxon>
        <taxon>Sar</taxon>
        <taxon>Alveolata</taxon>
        <taxon>Perkinsozoa</taxon>
        <taxon>Perkinsea</taxon>
        <taxon>Perkinsida</taxon>
        <taxon>Perkinsidae</taxon>
        <taxon>Perkinsus</taxon>
    </lineage>
</organism>
<evidence type="ECO:0000313" key="1">
    <source>
        <dbReference type="EMBL" id="KAF4675659.1"/>
    </source>
</evidence>
<accession>A0A7J6MVK7</accession>
<gene>
    <name evidence="1" type="ORF">FOL47_007431</name>
</gene>
<protein>
    <submittedName>
        <fullName evidence="1">Uncharacterized protein</fullName>
    </submittedName>
</protein>
<dbReference type="AlphaFoldDB" id="A0A7J6MVK7"/>
<evidence type="ECO:0000313" key="2">
    <source>
        <dbReference type="Proteomes" id="UP000591131"/>
    </source>
</evidence>
<dbReference type="Proteomes" id="UP000591131">
    <property type="component" value="Unassembled WGS sequence"/>
</dbReference>
<sequence length="226" mass="26508">MVTGGVPPLHDSLLRSGIHISRPIYEEGVSCPNISLPWFEDHWTCHGHDHWVTKGWMHPTIIARDPKWLGYTRLHVQLLDLTPSHHPHPKALWDAYYKIPKPHTGVEAIKDVFHRLPRIDPVNHQHDEFIFKNDLEDKPAAWVQFHKICPPPLEMHKYMLRVKPTNFEGEEMAAAPTGRIFFSATNYTYPQEGAAALMRHDYFDNGYDDYLVRDWMRPDEDILRRH</sequence>
<dbReference type="OrthoDB" id="10346604at2759"/>
<proteinExistence type="predicted"/>
<reference evidence="1 2" key="1">
    <citation type="submission" date="2020-04" db="EMBL/GenBank/DDBJ databases">
        <title>Perkinsus chesapeaki whole genome sequence.</title>
        <authorList>
            <person name="Bogema D.R."/>
        </authorList>
    </citation>
    <scope>NUCLEOTIDE SEQUENCE [LARGE SCALE GENOMIC DNA]</scope>
    <source>
        <strain evidence="1">ATCC PRA-425</strain>
    </source>
</reference>
<keyword evidence="2" id="KW-1185">Reference proteome</keyword>
<dbReference type="EMBL" id="JAAPAO010000044">
    <property type="protein sequence ID" value="KAF4675659.1"/>
    <property type="molecule type" value="Genomic_DNA"/>
</dbReference>
<comment type="caution">
    <text evidence="1">The sequence shown here is derived from an EMBL/GenBank/DDBJ whole genome shotgun (WGS) entry which is preliminary data.</text>
</comment>